<reference evidence="1 2" key="1">
    <citation type="submission" date="2019-07" db="EMBL/GenBank/DDBJ databases">
        <title>Genomic Encyclopedia of Archaeal and Bacterial Type Strains, Phase II (KMG-II): from individual species to whole genera.</title>
        <authorList>
            <person name="Goeker M."/>
        </authorList>
    </citation>
    <scope>NUCLEOTIDE SEQUENCE [LARGE SCALE GENOMIC DNA]</scope>
    <source>
        <strain evidence="1 2">DSM 17527</strain>
    </source>
</reference>
<accession>A0A5S5C0L5</accession>
<proteinExistence type="predicted"/>
<sequence>MKHISQNHEFTIISGDKPLAKAKEGEIIEHRKRVNQIFFYQQIGDINKPDYEAKFIKVYLSRNEVEKLFNQIKEIESKTFKKEYLADLPF</sequence>
<dbReference type="AlphaFoldDB" id="A0A5S5C0L5"/>
<dbReference type="EMBL" id="VNHU01000009">
    <property type="protein sequence ID" value="TYP71503.1"/>
    <property type="molecule type" value="Genomic_DNA"/>
</dbReference>
<organism evidence="1 2">
    <name type="scientific">Aquimarina intermedia</name>
    <dbReference type="NCBI Taxonomy" id="350814"/>
    <lineage>
        <taxon>Bacteria</taxon>
        <taxon>Pseudomonadati</taxon>
        <taxon>Bacteroidota</taxon>
        <taxon>Flavobacteriia</taxon>
        <taxon>Flavobacteriales</taxon>
        <taxon>Flavobacteriaceae</taxon>
        <taxon>Aquimarina</taxon>
    </lineage>
</organism>
<evidence type="ECO:0000313" key="2">
    <source>
        <dbReference type="Proteomes" id="UP000324376"/>
    </source>
</evidence>
<protein>
    <submittedName>
        <fullName evidence="1">Uncharacterized protein</fullName>
    </submittedName>
</protein>
<dbReference type="OrthoDB" id="9795306at2"/>
<name>A0A5S5C0L5_9FLAO</name>
<dbReference type="RefSeq" id="WP_148783399.1">
    <property type="nucleotide sequence ID" value="NZ_VNHU01000009.1"/>
</dbReference>
<evidence type="ECO:0000313" key="1">
    <source>
        <dbReference type="EMBL" id="TYP71503.1"/>
    </source>
</evidence>
<gene>
    <name evidence="1" type="ORF">BD809_10985</name>
</gene>
<comment type="caution">
    <text evidence="1">The sequence shown here is derived from an EMBL/GenBank/DDBJ whole genome shotgun (WGS) entry which is preliminary data.</text>
</comment>
<dbReference type="Proteomes" id="UP000324376">
    <property type="component" value="Unassembled WGS sequence"/>
</dbReference>
<keyword evidence="2" id="KW-1185">Reference proteome</keyword>